<reference evidence="1 2" key="1">
    <citation type="submission" date="2011-08" db="EMBL/GenBank/DDBJ databases">
        <authorList>
            <person name="Weinstock G."/>
            <person name="Sodergren E."/>
            <person name="Clifton S."/>
            <person name="Fulton L."/>
            <person name="Fulton B."/>
            <person name="Courtney L."/>
            <person name="Fronick C."/>
            <person name="Harrison M."/>
            <person name="Strong C."/>
            <person name="Farmer C."/>
            <person name="Delahaunty K."/>
            <person name="Markovic C."/>
            <person name="Hall O."/>
            <person name="Minx P."/>
            <person name="Tomlinson C."/>
            <person name="Mitreva M."/>
            <person name="Hou S."/>
            <person name="Chen J."/>
            <person name="Wollam A."/>
            <person name="Pepin K.H."/>
            <person name="Johnson M."/>
            <person name="Bhonagiri V."/>
            <person name="Zhang X."/>
            <person name="Suruliraj S."/>
            <person name="Warren W."/>
            <person name="Chinwalla A."/>
            <person name="Mardis E.R."/>
            <person name="Wilson R.K."/>
        </authorList>
    </citation>
    <scope>NUCLEOTIDE SEQUENCE [LARGE SCALE GENOMIC DNA]</scope>
    <source>
        <strain evidence="1 2">ATCC 29863</strain>
    </source>
</reference>
<proteinExistence type="predicted"/>
<dbReference type="Proteomes" id="UP000004459">
    <property type="component" value="Unassembled WGS sequence"/>
</dbReference>
<evidence type="ECO:0000313" key="2">
    <source>
        <dbReference type="Proteomes" id="UP000004459"/>
    </source>
</evidence>
<protein>
    <submittedName>
        <fullName evidence="1">Uncharacterized protein</fullName>
    </submittedName>
</protein>
<dbReference type="HOGENOM" id="CLU_3233920_0_0_9"/>
<dbReference type="AlphaFoldDB" id="G9YQ31"/>
<gene>
    <name evidence="1" type="ORF">HMPREF0372_01624</name>
</gene>
<organism evidence="1 2">
    <name type="scientific">Flavonifractor plautii ATCC 29863</name>
    <dbReference type="NCBI Taxonomy" id="411475"/>
    <lineage>
        <taxon>Bacteria</taxon>
        <taxon>Bacillati</taxon>
        <taxon>Bacillota</taxon>
        <taxon>Clostridia</taxon>
        <taxon>Eubacteriales</taxon>
        <taxon>Oscillospiraceae</taxon>
        <taxon>Flavonifractor</taxon>
    </lineage>
</organism>
<dbReference type="EMBL" id="AGCK01000121">
    <property type="protein sequence ID" value="EHM52098.1"/>
    <property type="molecule type" value="Genomic_DNA"/>
</dbReference>
<comment type="caution">
    <text evidence="1">The sequence shown here is derived from an EMBL/GenBank/DDBJ whole genome shotgun (WGS) entry which is preliminary data.</text>
</comment>
<sequence length="43" mass="4944">MPKSGRIALCVRLFRRFPAEEAEGKQIMLKSKLIILNLKFSPI</sequence>
<evidence type="ECO:0000313" key="1">
    <source>
        <dbReference type="EMBL" id="EHM52098.1"/>
    </source>
</evidence>
<name>G9YQ31_FLAPL</name>
<accession>G9YQ31</accession>